<evidence type="ECO:0000313" key="4">
    <source>
        <dbReference type="Proteomes" id="UP000179934"/>
    </source>
</evidence>
<organism evidence="3 4">
    <name type="scientific">Aeromonas sobria</name>
    <dbReference type="NCBI Taxonomy" id="646"/>
    <lineage>
        <taxon>Bacteria</taxon>
        <taxon>Pseudomonadati</taxon>
        <taxon>Pseudomonadota</taxon>
        <taxon>Gammaproteobacteria</taxon>
        <taxon>Aeromonadales</taxon>
        <taxon>Aeromonadaceae</taxon>
        <taxon>Aeromonas</taxon>
    </lineage>
</organism>
<sequence length="251" mass="28772">MGYRLLLSLLLFCMPVQLWAAPARLTTLEWPPFTSQSLPDGGLTGHIVKRAFAEAGLEVEFDFYPWQRAVRLAADPAQPYSGYFPEYLSDTLPTLWRSSPSVGNSVLGMAQRVGPPIPWQRLADLAPYRIGVVEGYVNTREFDALMTSKRLNTFAVDADLLNLRKLQRDRLDLAVIDRDVFYWLIHHDRKLQTAGLQFHPQILEHKSLHIMFRPDQQALQQRLAQAIARLDITKLSEDYQRRYLQQAPAAK</sequence>
<name>A0A1S2D058_AERSO</name>
<proteinExistence type="inferred from homology"/>
<accession>A0A1S2D058</accession>
<dbReference type="PANTHER" id="PTHR35936">
    <property type="entry name" value="MEMBRANE-BOUND LYTIC MUREIN TRANSGLYCOSYLASE F"/>
    <property type="match status" value="1"/>
</dbReference>
<dbReference type="RefSeq" id="WP_052443809.1">
    <property type="nucleotide sequence ID" value="NZ_CDBW01000006.1"/>
</dbReference>
<dbReference type="Gene3D" id="3.40.190.10">
    <property type="entry name" value="Periplasmic binding protein-like II"/>
    <property type="match status" value="2"/>
</dbReference>
<dbReference type="STRING" id="646.BJD16_03265"/>
<evidence type="ECO:0000313" key="3">
    <source>
        <dbReference type="EMBL" id="OHY93291.1"/>
    </source>
</evidence>
<protein>
    <submittedName>
        <fullName evidence="3">Succinate dehydrogenase</fullName>
    </submittedName>
</protein>
<keyword evidence="2" id="KW-0732">Signal</keyword>
<dbReference type="Proteomes" id="UP000179934">
    <property type="component" value="Unassembled WGS sequence"/>
</dbReference>
<evidence type="ECO:0000256" key="1">
    <source>
        <dbReference type="ARBA" id="ARBA00010333"/>
    </source>
</evidence>
<dbReference type="AlphaFoldDB" id="A0A1S2D058"/>
<feature type="signal peptide" evidence="2">
    <location>
        <begin position="1"/>
        <end position="20"/>
    </location>
</feature>
<dbReference type="EMBL" id="MKFU01000012">
    <property type="protein sequence ID" value="OHY93291.1"/>
    <property type="molecule type" value="Genomic_DNA"/>
</dbReference>
<reference evidence="3 4" key="1">
    <citation type="submission" date="2016-09" db="EMBL/GenBank/DDBJ databases">
        <title>Draft Genome Sequence of Aeromonas sobria Strain 08005, Isolated from Sick Rana catesbeiana.</title>
        <authorList>
            <person name="Yang Q."/>
        </authorList>
    </citation>
    <scope>NUCLEOTIDE SEQUENCE [LARGE SCALE GENOMIC DNA]</scope>
    <source>
        <strain evidence="3 4">08005</strain>
    </source>
</reference>
<feature type="chain" id="PRO_5010218713" evidence="2">
    <location>
        <begin position="21"/>
        <end position="251"/>
    </location>
</feature>
<dbReference type="GeneID" id="58921000"/>
<comment type="similarity">
    <text evidence="1">Belongs to the bacterial solute-binding protein 3 family.</text>
</comment>
<dbReference type="SUPFAM" id="SSF53850">
    <property type="entry name" value="Periplasmic binding protein-like II"/>
    <property type="match status" value="1"/>
</dbReference>
<evidence type="ECO:0000256" key="2">
    <source>
        <dbReference type="SAM" id="SignalP"/>
    </source>
</evidence>
<dbReference type="OrthoDB" id="5296159at2"/>
<gene>
    <name evidence="3" type="ORF">BJD16_03265</name>
</gene>
<comment type="caution">
    <text evidence="3">The sequence shown here is derived from an EMBL/GenBank/DDBJ whole genome shotgun (WGS) entry which is preliminary data.</text>
</comment>
<dbReference type="PANTHER" id="PTHR35936:SF25">
    <property type="entry name" value="ABC TRANSPORTER SUBSTRATE-BINDING PROTEIN"/>
    <property type="match status" value="1"/>
</dbReference>